<proteinExistence type="predicted"/>
<comment type="caution">
    <text evidence="1">The sequence shown here is derived from an EMBL/GenBank/DDBJ whole genome shotgun (WGS) entry which is preliminary data.</text>
</comment>
<keyword evidence="2" id="KW-1185">Reference proteome</keyword>
<organism evidence="1 2">
    <name type="scientific">Gigaspora rosea</name>
    <dbReference type="NCBI Taxonomy" id="44941"/>
    <lineage>
        <taxon>Eukaryota</taxon>
        <taxon>Fungi</taxon>
        <taxon>Fungi incertae sedis</taxon>
        <taxon>Mucoromycota</taxon>
        <taxon>Glomeromycotina</taxon>
        <taxon>Glomeromycetes</taxon>
        <taxon>Diversisporales</taxon>
        <taxon>Gigasporaceae</taxon>
        <taxon>Gigaspora</taxon>
    </lineage>
</organism>
<evidence type="ECO:0008006" key="3">
    <source>
        <dbReference type="Google" id="ProtNLM"/>
    </source>
</evidence>
<name>A0A397WA49_9GLOM</name>
<dbReference type="Proteomes" id="UP000266673">
    <property type="component" value="Unassembled WGS sequence"/>
</dbReference>
<protein>
    <recommendedName>
        <fullName evidence="3">SAP domain-containing protein</fullName>
    </recommendedName>
</protein>
<sequence length="123" mass="13670">MSVEMLKFLCHKIGASEADSKQDLVSHLVDEIRKRNVLIGSDNLGKGKAVDVDSEWREIPVQDSKLGFEFGKAFPNIFNNTPANSGNSKAKGSYNRAMPRTLFLVPVCLQVGICRKAYRKNVN</sequence>
<evidence type="ECO:0000313" key="2">
    <source>
        <dbReference type="Proteomes" id="UP000266673"/>
    </source>
</evidence>
<dbReference type="EMBL" id="QKWP01000008">
    <property type="protein sequence ID" value="RIB30617.1"/>
    <property type="molecule type" value="Genomic_DNA"/>
</dbReference>
<accession>A0A397WA49</accession>
<evidence type="ECO:0000313" key="1">
    <source>
        <dbReference type="EMBL" id="RIB30617.1"/>
    </source>
</evidence>
<reference evidence="1 2" key="1">
    <citation type="submission" date="2018-06" db="EMBL/GenBank/DDBJ databases">
        <title>Comparative genomics reveals the genomic features of Rhizophagus irregularis, R. cerebriforme, R. diaphanum and Gigaspora rosea, and their symbiotic lifestyle signature.</title>
        <authorList>
            <person name="Morin E."/>
            <person name="San Clemente H."/>
            <person name="Chen E.C.H."/>
            <person name="De La Providencia I."/>
            <person name="Hainaut M."/>
            <person name="Kuo A."/>
            <person name="Kohler A."/>
            <person name="Murat C."/>
            <person name="Tang N."/>
            <person name="Roy S."/>
            <person name="Loubradou J."/>
            <person name="Henrissat B."/>
            <person name="Grigoriev I.V."/>
            <person name="Corradi N."/>
            <person name="Roux C."/>
            <person name="Martin F.M."/>
        </authorList>
    </citation>
    <scope>NUCLEOTIDE SEQUENCE [LARGE SCALE GENOMIC DNA]</scope>
    <source>
        <strain evidence="1 2">DAOM 194757</strain>
    </source>
</reference>
<dbReference type="AlphaFoldDB" id="A0A397WA49"/>
<gene>
    <name evidence="1" type="ORF">C2G38_2026650</name>
</gene>